<dbReference type="EMBL" id="QDEB01047808">
    <property type="protein sequence ID" value="RZC37933.1"/>
    <property type="molecule type" value="Genomic_DNA"/>
</dbReference>
<feature type="signal peptide" evidence="1">
    <location>
        <begin position="1"/>
        <end position="18"/>
    </location>
</feature>
<evidence type="ECO:0000256" key="1">
    <source>
        <dbReference type="SAM" id="SignalP"/>
    </source>
</evidence>
<name>A0A482VZ92_ASBVE</name>
<evidence type="ECO:0000313" key="2">
    <source>
        <dbReference type="EMBL" id="RZC37933.1"/>
    </source>
</evidence>
<sequence length="135" mass="14854">MQTTSLIALFSLVASIEAASVVPIDSSLVNVKHSGQDYSYSINENHGIAIDPLPYHQIPVIQIAPDSNLIKYEHIPIKEQEIKPLQPQMKSAQVAGMAYPVPVAGFPAYSYLPAHQYAIPYPYGINYPYNLIATI</sequence>
<keyword evidence="1" id="KW-0732">Signal</keyword>
<reference evidence="2 3" key="1">
    <citation type="submission" date="2017-03" db="EMBL/GenBank/DDBJ databases">
        <title>Genome of the blue death feigning beetle - Asbolus verrucosus.</title>
        <authorList>
            <person name="Rider S.D."/>
        </authorList>
    </citation>
    <scope>NUCLEOTIDE SEQUENCE [LARGE SCALE GENOMIC DNA]</scope>
    <source>
        <strain evidence="2">Butters</strain>
        <tissue evidence="2">Head and leg muscle</tissue>
    </source>
</reference>
<protein>
    <submittedName>
        <fullName evidence="2">Uncharacterized protein</fullName>
    </submittedName>
</protein>
<organism evidence="2 3">
    <name type="scientific">Asbolus verrucosus</name>
    <name type="common">Desert ironclad beetle</name>
    <dbReference type="NCBI Taxonomy" id="1661398"/>
    <lineage>
        <taxon>Eukaryota</taxon>
        <taxon>Metazoa</taxon>
        <taxon>Ecdysozoa</taxon>
        <taxon>Arthropoda</taxon>
        <taxon>Hexapoda</taxon>
        <taxon>Insecta</taxon>
        <taxon>Pterygota</taxon>
        <taxon>Neoptera</taxon>
        <taxon>Endopterygota</taxon>
        <taxon>Coleoptera</taxon>
        <taxon>Polyphaga</taxon>
        <taxon>Cucujiformia</taxon>
        <taxon>Tenebrionidae</taxon>
        <taxon>Pimeliinae</taxon>
        <taxon>Asbolus</taxon>
    </lineage>
</organism>
<comment type="caution">
    <text evidence="2">The sequence shown here is derived from an EMBL/GenBank/DDBJ whole genome shotgun (WGS) entry which is preliminary data.</text>
</comment>
<evidence type="ECO:0000313" key="3">
    <source>
        <dbReference type="Proteomes" id="UP000292052"/>
    </source>
</evidence>
<dbReference type="Proteomes" id="UP000292052">
    <property type="component" value="Unassembled WGS sequence"/>
</dbReference>
<feature type="chain" id="PRO_5019784369" evidence="1">
    <location>
        <begin position="19"/>
        <end position="135"/>
    </location>
</feature>
<dbReference type="OrthoDB" id="6746271at2759"/>
<proteinExistence type="predicted"/>
<accession>A0A482VZ92</accession>
<dbReference type="AlphaFoldDB" id="A0A482VZ92"/>
<keyword evidence="3" id="KW-1185">Reference proteome</keyword>
<gene>
    <name evidence="2" type="ORF">BDFB_001421</name>
</gene>